<proteinExistence type="predicted"/>
<accession>A0ABT3NZP2</accession>
<dbReference type="EMBL" id="JAPFQI010000019">
    <property type="protein sequence ID" value="MCW8087634.1"/>
    <property type="molecule type" value="Genomic_DNA"/>
</dbReference>
<gene>
    <name evidence="2" type="ORF">OF850_18570</name>
</gene>
<evidence type="ECO:0000313" key="2">
    <source>
        <dbReference type="EMBL" id="MCW8087634.1"/>
    </source>
</evidence>
<feature type="domain" description="AB hydrolase-1" evidence="1">
    <location>
        <begin position="34"/>
        <end position="221"/>
    </location>
</feature>
<dbReference type="PANTHER" id="PTHR43433">
    <property type="entry name" value="HYDROLASE, ALPHA/BETA FOLD FAMILY PROTEIN"/>
    <property type="match status" value="1"/>
</dbReference>
<name>A0ABT3NZP2_9PROT</name>
<organism evidence="2 3">
    <name type="scientific">Sabulicella glaciei</name>
    <dbReference type="NCBI Taxonomy" id="2984948"/>
    <lineage>
        <taxon>Bacteria</taxon>
        <taxon>Pseudomonadati</taxon>
        <taxon>Pseudomonadota</taxon>
        <taxon>Alphaproteobacteria</taxon>
        <taxon>Acetobacterales</taxon>
        <taxon>Acetobacteraceae</taxon>
        <taxon>Sabulicella</taxon>
    </lineage>
</organism>
<keyword evidence="2" id="KW-0378">Hydrolase</keyword>
<dbReference type="SUPFAM" id="SSF53474">
    <property type="entry name" value="alpha/beta-Hydrolases"/>
    <property type="match status" value="1"/>
</dbReference>
<comment type="caution">
    <text evidence="2">The sequence shown here is derived from an EMBL/GenBank/DDBJ whole genome shotgun (WGS) entry which is preliminary data.</text>
</comment>
<dbReference type="GO" id="GO:0016787">
    <property type="term" value="F:hydrolase activity"/>
    <property type="evidence" value="ECO:0007669"/>
    <property type="project" value="UniProtKB-KW"/>
</dbReference>
<reference evidence="2 3" key="1">
    <citation type="submission" date="2022-10" db="EMBL/GenBank/DDBJ databases">
        <title>Roseococcus glaciei nov., sp. nov., isolated from glacier.</title>
        <authorList>
            <person name="Liu Q."/>
            <person name="Xin Y.-H."/>
        </authorList>
    </citation>
    <scope>NUCLEOTIDE SEQUENCE [LARGE SCALE GENOMIC DNA]</scope>
    <source>
        <strain evidence="2 3">MDT2-1-1</strain>
    </source>
</reference>
<evidence type="ECO:0000259" key="1">
    <source>
        <dbReference type="Pfam" id="PF12697"/>
    </source>
</evidence>
<protein>
    <submittedName>
        <fullName evidence="2">Alpha/beta fold hydrolase</fullName>
    </submittedName>
</protein>
<evidence type="ECO:0000313" key="3">
    <source>
        <dbReference type="Proteomes" id="UP001526430"/>
    </source>
</evidence>
<sequence>MAIPLLLLPGLLCDARLWRDCLGAVEGVAAPVVADLTLDETMAGMAQRALALMEGADRFAVAGLSMGGYVALEVMRQAGPRVAALALLDTSARPDSEEARRKRLDLIALSQRGQFRGVTPRLLPQLLHRSRLDTPLAEEVKEMAARVGAEAFLRQQRAIMGRADSRPLLPSIAVSALVGVGEADVLTPPELAEEMAAAIPNAVLRRFAGCGHLPTMEDPEAAGAALREWLGRA</sequence>
<dbReference type="Pfam" id="PF12697">
    <property type="entry name" value="Abhydrolase_6"/>
    <property type="match status" value="1"/>
</dbReference>
<dbReference type="Gene3D" id="3.40.50.1820">
    <property type="entry name" value="alpha/beta hydrolase"/>
    <property type="match status" value="1"/>
</dbReference>
<keyword evidence="3" id="KW-1185">Reference proteome</keyword>
<dbReference type="RefSeq" id="WP_301591842.1">
    <property type="nucleotide sequence ID" value="NZ_JAPFQI010000019.1"/>
</dbReference>
<dbReference type="InterPro" id="IPR029058">
    <property type="entry name" value="AB_hydrolase_fold"/>
</dbReference>
<dbReference type="InterPro" id="IPR000073">
    <property type="entry name" value="AB_hydrolase_1"/>
</dbReference>
<dbReference type="InterPro" id="IPR050471">
    <property type="entry name" value="AB_hydrolase"/>
</dbReference>
<dbReference type="PANTHER" id="PTHR43433:SF4">
    <property type="entry name" value="NON-HEME CHLOROPEROXIDASE-RELATED"/>
    <property type="match status" value="1"/>
</dbReference>
<dbReference type="Proteomes" id="UP001526430">
    <property type="component" value="Unassembled WGS sequence"/>
</dbReference>